<reference evidence="2" key="1">
    <citation type="submission" date="2019-10" db="EMBL/GenBank/DDBJ databases">
        <title>Description of Paenibacillus glebae sp. nov.</title>
        <authorList>
            <person name="Carlier A."/>
            <person name="Qi S."/>
        </authorList>
    </citation>
    <scope>NUCLEOTIDE SEQUENCE</scope>
    <source>
        <strain evidence="2">LMG 31456</strain>
    </source>
</reference>
<feature type="domain" description="YtkA-like" evidence="1">
    <location>
        <begin position="46"/>
        <end position="115"/>
    </location>
</feature>
<evidence type="ECO:0000259" key="1">
    <source>
        <dbReference type="Pfam" id="PF13115"/>
    </source>
</evidence>
<accession>A0A972K3S9</accession>
<dbReference type="InterPro" id="IPR032693">
    <property type="entry name" value="YtkA-like_dom"/>
</dbReference>
<dbReference type="InterPro" id="IPR013783">
    <property type="entry name" value="Ig-like_fold"/>
</dbReference>
<name>A0A972K3S9_9BACL</name>
<dbReference type="Gene3D" id="2.60.40.10">
    <property type="entry name" value="Immunoglobulins"/>
    <property type="match status" value="1"/>
</dbReference>
<dbReference type="Proteomes" id="UP000641588">
    <property type="component" value="Unassembled WGS sequence"/>
</dbReference>
<protein>
    <recommendedName>
        <fullName evidence="1">YtkA-like domain-containing protein</fullName>
    </recommendedName>
</protein>
<keyword evidence="3" id="KW-1185">Reference proteome</keyword>
<comment type="caution">
    <text evidence="2">The sequence shown here is derived from an EMBL/GenBank/DDBJ whole genome shotgun (WGS) entry which is preliminary data.</text>
</comment>
<dbReference type="EMBL" id="WHOD01000095">
    <property type="protein sequence ID" value="NOU96233.1"/>
    <property type="molecule type" value="Genomic_DNA"/>
</dbReference>
<dbReference type="AlphaFoldDB" id="A0A972K3S9"/>
<organism evidence="2 3">
    <name type="scientific">Paenibacillus foliorum</name>
    <dbReference type="NCBI Taxonomy" id="2654974"/>
    <lineage>
        <taxon>Bacteria</taxon>
        <taxon>Bacillati</taxon>
        <taxon>Bacillota</taxon>
        <taxon>Bacilli</taxon>
        <taxon>Bacillales</taxon>
        <taxon>Paenibacillaceae</taxon>
        <taxon>Paenibacillus</taxon>
    </lineage>
</organism>
<gene>
    <name evidence="2" type="ORF">GC093_23865</name>
</gene>
<evidence type="ECO:0000313" key="2">
    <source>
        <dbReference type="EMBL" id="NOU96233.1"/>
    </source>
</evidence>
<dbReference type="Pfam" id="PF13115">
    <property type="entry name" value="YtkA"/>
    <property type="match status" value="1"/>
</dbReference>
<proteinExistence type="predicted"/>
<sequence>MSINRGNMIFCCAAVLAVIAFFGWLLTGAGIGAASPSYRPTTELAQDNYTFQVSLANSTEAVMLKPNAFTVTIHQANQHPVSGAAVDITIFMPDMFCGTSTVKAKEIQPGVYQGDGIPLMAGNSAAEVKVQLEGRTFTVEHPFLTVRR</sequence>
<evidence type="ECO:0000313" key="3">
    <source>
        <dbReference type="Proteomes" id="UP000641588"/>
    </source>
</evidence>
<dbReference type="RefSeq" id="WP_171654467.1">
    <property type="nucleotide sequence ID" value="NZ_WHOD01000095.1"/>
</dbReference>